<evidence type="ECO:0000313" key="11">
    <source>
        <dbReference type="Proteomes" id="UP001357733"/>
    </source>
</evidence>
<dbReference type="GO" id="GO:0022857">
    <property type="term" value="F:transmembrane transporter activity"/>
    <property type="evidence" value="ECO:0007669"/>
    <property type="project" value="TreeGrafter"/>
</dbReference>
<evidence type="ECO:0000256" key="2">
    <source>
        <dbReference type="ARBA" id="ARBA00022475"/>
    </source>
</evidence>
<dbReference type="InterPro" id="IPR003838">
    <property type="entry name" value="ABC3_permease_C"/>
</dbReference>
<evidence type="ECO:0000259" key="9">
    <source>
        <dbReference type="Pfam" id="PF12704"/>
    </source>
</evidence>
<evidence type="ECO:0000256" key="6">
    <source>
        <dbReference type="ARBA" id="ARBA00038076"/>
    </source>
</evidence>
<evidence type="ECO:0000313" key="10">
    <source>
        <dbReference type="EMBL" id="MEB3428479.1"/>
    </source>
</evidence>
<keyword evidence="3 7" id="KW-0812">Transmembrane</keyword>
<dbReference type="Pfam" id="PF02687">
    <property type="entry name" value="FtsX"/>
    <property type="match status" value="1"/>
</dbReference>
<evidence type="ECO:0000256" key="3">
    <source>
        <dbReference type="ARBA" id="ARBA00022692"/>
    </source>
</evidence>
<protein>
    <submittedName>
        <fullName evidence="10">FtsX-like permease family protein</fullName>
    </submittedName>
</protein>
<dbReference type="Proteomes" id="UP001357733">
    <property type="component" value="Unassembled WGS sequence"/>
</dbReference>
<feature type="domain" description="ABC3 transporter permease C-terminal" evidence="8">
    <location>
        <begin position="269"/>
        <end position="391"/>
    </location>
</feature>
<dbReference type="RefSeq" id="WP_324618564.1">
    <property type="nucleotide sequence ID" value="NZ_JAYKOT010000001.1"/>
</dbReference>
<keyword evidence="4 7" id="KW-1133">Transmembrane helix</keyword>
<reference evidence="10 11" key="1">
    <citation type="submission" date="2024-01" db="EMBL/GenBank/DDBJ databases">
        <title>Complete genome sequence of Citroniella saccharovorans strain M6.X9, isolated from human fecal sample.</title>
        <authorList>
            <person name="Cheng G."/>
            <person name="Westerholm M."/>
            <person name="Schnurer A."/>
        </authorList>
    </citation>
    <scope>NUCLEOTIDE SEQUENCE [LARGE SCALE GENOMIC DNA]</scope>
    <source>
        <strain evidence="10 11">DSM 29873</strain>
    </source>
</reference>
<evidence type="ECO:0000259" key="8">
    <source>
        <dbReference type="Pfam" id="PF02687"/>
    </source>
</evidence>
<dbReference type="InterPro" id="IPR025857">
    <property type="entry name" value="MacB_PCD"/>
</dbReference>
<feature type="transmembrane region" description="Helical" evidence="7">
    <location>
        <begin position="20"/>
        <end position="42"/>
    </location>
</feature>
<dbReference type="PANTHER" id="PTHR30572:SF4">
    <property type="entry name" value="ABC TRANSPORTER PERMEASE YTRF"/>
    <property type="match status" value="1"/>
</dbReference>
<dbReference type="AlphaFoldDB" id="A0AAW9MN94"/>
<dbReference type="InterPro" id="IPR050250">
    <property type="entry name" value="Macrolide_Exporter_MacB"/>
</dbReference>
<evidence type="ECO:0000256" key="4">
    <source>
        <dbReference type="ARBA" id="ARBA00022989"/>
    </source>
</evidence>
<keyword evidence="11" id="KW-1185">Reference proteome</keyword>
<feature type="transmembrane region" description="Helical" evidence="7">
    <location>
        <begin position="320"/>
        <end position="341"/>
    </location>
</feature>
<sequence length="400" mass="44524">MRNLTLIYNNIKRRRSQSLLTVLIVSITIFIFTLIFASLILISDGLKITNEQLGADLMVIPKYASIENRELLFTAYPENVYMPKEIYDDVKKLDGIKNISSQFFSQTLELSCCEPGEEVRIVGIDPNTDFIVSSHLENDADFSDADDLVLGSNFDESLVGEKYLILGHSFNVKAKTKATGTGMDYTIFLNIDTLRKISGESLLAENLWKDKDPSNFISNILVKLEDGYSAEDFEKELENSGIDAKVVLTGETIKGLQNQMKAVIKVLIFVWLGSLIITILSLFGRFNSLVNSRKKEIGLLRALGFRKSQIFLQMFGECSLMAFIGGLIGSISASLCMNMILDMIKNSFSLSPGIWNFKTNLISIIAGILLSLIIGFISSIYPIKKSVSLDPREAITQGEI</sequence>
<dbReference type="GO" id="GO:0005886">
    <property type="term" value="C:plasma membrane"/>
    <property type="evidence" value="ECO:0007669"/>
    <property type="project" value="UniProtKB-SubCell"/>
</dbReference>
<gene>
    <name evidence="10" type="ORF">VLK81_00205</name>
</gene>
<comment type="similarity">
    <text evidence="6">Belongs to the ABC-4 integral membrane protein family.</text>
</comment>
<keyword evidence="5 7" id="KW-0472">Membrane</keyword>
<feature type="domain" description="MacB-like periplasmic core" evidence="9">
    <location>
        <begin position="18"/>
        <end position="239"/>
    </location>
</feature>
<dbReference type="EMBL" id="JAYKOT010000001">
    <property type="protein sequence ID" value="MEB3428479.1"/>
    <property type="molecule type" value="Genomic_DNA"/>
</dbReference>
<dbReference type="PANTHER" id="PTHR30572">
    <property type="entry name" value="MEMBRANE COMPONENT OF TRANSPORTER-RELATED"/>
    <property type="match status" value="1"/>
</dbReference>
<proteinExistence type="inferred from homology"/>
<evidence type="ECO:0000256" key="5">
    <source>
        <dbReference type="ARBA" id="ARBA00023136"/>
    </source>
</evidence>
<feature type="transmembrane region" description="Helical" evidence="7">
    <location>
        <begin position="361"/>
        <end position="383"/>
    </location>
</feature>
<evidence type="ECO:0000256" key="7">
    <source>
        <dbReference type="SAM" id="Phobius"/>
    </source>
</evidence>
<name>A0AAW9MN94_9FIRM</name>
<dbReference type="Pfam" id="PF12704">
    <property type="entry name" value="MacB_PCD"/>
    <property type="match status" value="1"/>
</dbReference>
<feature type="transmembrane region" description="Helical" evidence="7">
    <location>
        <begin position="262"/>
        <end position="284"/>
    </location>
</feature>
<evidence type="ECO:0000256" key="1">
    <source>
        <dbReference type="ARBA" id="ARBA00004651"/>
    </source>
</evidence>
<organism evidence="10 11">
    <name type="scientific">Citroniella saccharovorans</name>
    <dbReference type="NCBI Taxonomy" id="2053367"/>
    <lineage>
        <taxon>Bacteria</taxon>
        <taxon>Bacillati</taxon>
        <taxon>Bacillota</taxon>
        <taxon>Tissierellia</taxon>
        <taxon>Tissierellales</taxon>
        <taxon>Peptoniphilaceae</taxon>
        <taxon>Citroniella</taxon>
    </lineage>
</organism>
<comment type="subcellular location">
    <subcellularLocation>
        <location evidence="1">Cell membrane</location>
        <topology evidence="1">Multi-pass membrane protein</topology>
    </subcellularLocation>
</comment>
<keyword evidence="2" id="KW-1003">Cell membrane</keyword>
<comment type="caution">
    <text evidence="10">The sequence shown here is derived from an EMBL/GenBank/DDBJ whole genome shotgun (WGS) entry which is preliminary data.</text>
</comment>
<accession>A0AAW9MN94</accession>